<dbReference type="InterPro" id="IPR043519">
    <property type="entry name" value="NT_sf"/>
</dbReference>
<dbReference type="RefSeq" id="WP_166178030.1">
    <property type="nucleotide sequence ID" value="NZ_CP045119.1"/>
</dbReference>
<name>A0A6G8QD03_9ACTN</name>
<accession>A0A6G8QD03</accession>
<dbReference type="Pfam" id="PF04229">
    <property type="entry name" value="GrpB"/>
    <property type="match status" value="1"/>
</dbReference>
<dbReference type="EMBL" id="CP045119">
    <property type="protein sequence ID" value="QIN84137.1"/>
    <property type="molecule type" value="Genomic_DNA"/>
</dbReference>
<evidence type="ECO:0000313" key="1">
    <source>
        <dbReference type="EMBL" id="QIN84137.1"/>
    </source>
</evidence>
<evidence type="ECO:0000313" key="2">
    <source>
        <dbReference type="Proteomes" id="UP000501452"/>
    </source>
</evidence>
<dbReference type="Gene3D" id="3.30.460.10">
    <property type="entry name" value="Beta Polymerase, domain 2"/>
    <property type="match status" value="1"/>
</dbReference>
<dbReference type="InterPro" id="IPR007344">
    <property type="entry name" value="GrpB/CoaE"/>
</dbReference>
<protein>
    <submittedName>
        <fullName evidence="1">GrpB family protein</fullName>
    </submittedName>
</protein>
<dbReference type="AlphaFoldDB" id="A0A6G8QD03"/>
<dbReference type="KEGG" id="rub:GBA63_16895"/>
<gene>
    <name evidence="1" type="ORF">GBA63_16895</name>
</gene>
<sequence>MIHRKVKVVFHDPAWGEAFEAEAAALRSVLGDEALAIHHIGSTSVPGLAAKPTIDVLVEVRKIGSVDDFDGAMIEKGYEAWGEYGIPGRRFFTKNRGPARTHNVHVFEAGTPEVERHLAFRDYLREHTQTALAYGNLKKDLAEKFPADMESYMVGKDAFIKLTESEALSWNRAPKGTS</sequence>
<dbReference type="PANTHER" id="PTHR34822:SF1">
    <property type="entry name" value="GRPB FAMILY PROTEIN"/>
    <property type="match status" value="1"/>
</dbReference>
<dbReference type="Proteomes" id="UP000501452">
    <property type="component" value="Chromosome"/>
</dbReference>
<reference evidence="1 2" key="1">
    <citation type="submission" date="2019-10" db="EMBL/GenBank/DDBJ databases">
        <title>Rubrobacter sp nov SCSIO 52090 isolated from a deep-sea sediment in the South China Sea.</title>
        <authorList>
            <person name="Chen R.W."/>
        </authorList>
    </citation>
    <scope>NUCLEOTIDE SEQUENCE [LARGE SCALE GENOMIC DNA]</scope>
    <source>
        <strain evidence="1 2">SCSIO 52909</strain>
    </source>
</reference>
<dbReference type="PANTHER" id="PTHR34822">
    <property type="entry name" value="GRPB DOMAIN PROTEIN (AFU_ORTHOLOGUE AFUA_1G01530)"/>
    <property type="match status" value="1"/>
</dbReference>
<proteinExistence type="predicted"/>
<organism evidence="1 2">
    <name type="scientific">Rubrobacter tropicus</name>
    <dbReference type="NCBI Taxonomy" id="2653851"/>
    <lineage>
        <taxon>Bacteria</taxon>
        <taxon>Bacillati</taxon>
        <taxon>Actinomycetota</taxon>
        <taxon>Rubrobacteria</taxon>
        <taxon>Rubrobacterales</taxon>
        <taxon>Rubrobacteraceae</taxon>
        <taxon>Rubrobacter</taxon>
    </lineage>
</organism>
<dbReference type="SUPFAM" id="SSF81301">
    <property type="entry name" value="Nucleotidyltransferase"/>
    <property type="match status" value="1"/>
</dbReference>
<keyword evidence="2" id="KW-1185">Reference proteome</keyword>